<keyword evidence="8" id="KW-1185">Reference proteome</keyword>
<dbReference type="SUPFAM" id="SSF51735">
    <property type="entry name" value="NAD(P)-binding Rossmann-fold domains"/>
    <property type="match status" value="1"/>
</dbReference>
<proteinExistence type="inferred from homology"/>
<keyword evidence="2 4" id="KW-0560">Oxidoreductase</keyword>
<dbReference type="InterPro" id="IPR050857">
    <property type="entry name" value="D-2-hydroxyacid_DH"/>
</dbReference>
<comment type="similarity">
    <text evidence="1 4">Belongs to the D-isomer specific 2-hydroxyacid dehydrogenase family.</text>
</comment>
<evidence type="ECO:0000256" key="4">
    <source>
        <dbReference type="RuleBase" id="RU003719"/>
    </source>
</evidence>
<evidence type="ECO:0000259" key="6">
    <source>
        <dbReference type="Pfam" id="PF02826"/>
    </source>
</evidence>
<dbReference type="EMBL" id="VJZE01000832">
    <property type="protein sequence ID" value="MPY46871.1"/>
    <property type="molecule type" value="Genomic_DNA"/>
</dbReference>
<dbReference type="GO" id="GO:0016616">
    <property type="term" value="F:oxidoreductase activity, acting on the CH-OH group of donors, NAD or NADP as acceptor"/>
    <property type="evidence" value="ECO:0007669"/>
    <property type="project" value="InterPro"/>
</dbReference>
<sequence length="362" mass="38547">MAGTRPAGGRFTVGVSRDFLGADGRNVWGDIRLGELDAAGIDWHYLPRDTGGLLAPDIDGLDAVLFAGPAVTARTFAGVTRPPLLLARFGVGYDAVDLDACTRHGVLVTITPDGARRPVATAALTLLLSLLHNVTVKDRLVREGRWAEKERWMGLGLTGRRVGLLGLGNTARDLVGLLRPFDTEVIAYDPYCPPETARELGVRLADADTVMAEADAVIVMCVLTEETFHLVDARRLSLMKPTAVLLNVARGPIVDEAALIEALRTGRIRGAGLDVFETEPPDASNPLLSMDNVVLSPHSLAWTDEMSAGNGGSAVRAVLDVATGRLPRFVVNREVLGHAHLSERLGELAADTGEPARAGVRP</sequence>
<evidence type="ECO:0000313" key="8">
    <source>
        <dbReference type="Proteomes" id="UP000326979"/>
    </source>
</evidence>
<evidence type="ECO:0000256" key="2">
    <source>
        <dbReference type="ARBA" id="ARBA00023002"/>
    </source>
</evidence>
<dbReference type="AlphaFoldDB" id="A0A5N8WHB7"/>
<evidence type="ECO:0000256" key="3">
    <source>
        <dbReference type="ARBA" id="ARBA00023027"/>
    </source>
</evidence>
<dbReference type="RefSeq" id="WP_152792053.1">
    <property type="nucleotide sequence ID" value="NZ_BAABEQ010000067.1"/>
</dbReference>
<dbReference type="InterPro" id="IPR029753">
    <property type="entry name" value="D-isomer_DH_CS"/>
</dbReference>
<evidence type="ECO:0000259" key="5">
    <source>
        <dbReference type="Pfam" id="PF00389"/>
    </source>
</evidence>
<reference evidence="7 8" key="1">
    <citation type="submission" date="2019-07" db="EMBL/GenBank/DDBJ databases">
        <title>New species of Amycolatopsis and Streptomyces.</title>
        <authorList>
            <person name="Duangmal K."/>
            <person name="Teo W.F.A."/>
            <person name="Lipun K."/>
        </authorList>
    </citation>
    <scope>NUCLEOTIDE SEQUENCE [LARGE SCALE GENOMIC DNA]</scope>
    <source>
        <strain evidence="7 8">TISTR 2346</strain>
    </source>
</reference>
<dbReference type="PROSITE" id="PS00671">
    <property type="entry name" value="D_2_HYDROXYACID_DH_3"/>
    <property type="match status" value="1"/>
</dbReference>
<feature type="domain" description="D-isomer specific 2-hydroxyacid dehydrogenase NAD-binding" evidence="6">
    <location>
        <begin position="124"/>
        <end position="298"/>
    </location>
</feature>
<organism evidence="7 8">
    <name type="scientific">Streptomyces phyllanthi</name>
    <dbReference type="NCBI Taxonomy" id="1803180"/>
    <lineage>
        <taxon>Bacteria</taxon>
        <taxon>Bacillati</taxon>
        <taxon>Actinomycetota</taxon>
        <taxon>Actinomycetes</taxon>
        <taxon>Kitasatosporales</taxon>
        <taxon>Streptomycetaceae</taxon>
        <taxon>Streptomyces</taxon>
    </lineage>
</organism>
<dbReference type="SUPFAM" id="SSF52283">
    <property type="entry name" value="Formate/glycerate dehydrogenase catalytic domain-like"/>
    <property type="match status" value="1"/>
</dbReference>
<name>A0A5N8WHB7_9ACTN</name>
<evidence type="ECO:0000256" key="1">
    <source>
        <dbReference type="ARBA" id="ARBA00005854"/>
    </source>
</evidence>
<dbReference type="Proteomes" id="UP000326979">
    <property type="component" value="Unassembled WGS sequence"/>
</dbReference>
<evidence type="ECO:0000313" key="7">
    <source>
        <dbReference type="EMBL" id="MPY46871.1"/>
    </source>
</evidence>
<dbReference type="PANTHER" id="PTHR42789">
    <property type="entry name" value="D-ISOMER SPECIFIC 2-HYDROXYACID DEHYDROGENASE FAMILY PROTEIN (AFU_ORTHOLOGUE AFUA_6G10090)"/>
    <property type="match status" value="1"/>
</dbReference>
<dbReference type="GO" id="GO:0051287">
    <property type="term" value="F:NAD binding"/>
    <property type="evidence" value="ECO:0007669"/>
    <property type="project" value="InterPro"/>
</dbReference>
<dbReference type="OrthoDB" id="117809at2"/>
<comment type="caution">
    <text evidence="7">The sequence shown here is derived from an EMBL/GenBank/DDBJ whole genome shotgun (WGS) entry which is preliminary data.</text>
</comment>
<accession>A0A5N8WHB7</accession>
<dbReference type="Gene3D" id="3.40.50.720">
    <property type="entry name" value="NAD(P)-binding Rossmann-like Domain"/>
    <property type="match status" value="2"/>
</dbReference>
<dbReference type="Pfam" id="PF00389">
    <property type="entry name" value="2-Hacid_dh"/>
    <property type="match status" value="1"/>
</dbReference>
<keyword evidence="3" id="KW-0520">NAD</keyword>
<dbReference type="Pfam" id="PF02826">
    <property type="entry name" value="2-Hacid_dh_C"/>
    <property type="match status" value="1"/>
</dbReference>
<protein>
    <submittedName>
        <fullName evidence="7">Dehydrogenase</fullName>
    </submittedName>
</protein>
<feature type="domain" description="D-isomer specific 2-hydroxyacid dehydrogenase catalytic" evidence="5">
    <location>
        <begin position="58"/>
        <end position="332"/>
    </location>
</feature>
<gene>
    <name evidence="7" type="ORF">FNH04_45375</name>
</gene>
<dbReference type="FunFam" id="3.40.50.720:FF:000203">
    <property type="entry name" value="D-3-phosphoglycerate dehydrogenase (SerA)"/>
    <property type="match status" value="1"/>
</dbReference>
<dbReference type="InterPro" id="IPR036291">
    <property type="entry name" value="NAD(P)-bd_dom_sf"/>
</dbReference>
<dbReference type="PANTHER" id="PTHR42789:SF1">
    <property type="entry name" value="D-ISOMER SPECIFIC 2-HYDROXYACID DEHYDROGENASE FAMILY PROTEIN (AFU_ORTHOLOGUE AFUA_6G10090)"/>
    <property type="match status" value="1"/>
</dbReference>
<dbReference type="InterPro" id="IPR006140">
    <property type="entry name" value="D-isomer_DH_NAD-bd"/>
</dbReference>
<dbReference type="InterPro" id="IPR006139">
    <property type="entry name" value="D-isomer_2_OHA_DH_cat_dom"/>
</dbReference>